<name>A0A0L8H7X5_OCTBM</name>
<protein>
    <submittedName>
        <fullName evidence="1">Uncharacterized protein</fullName>
    </submittedName>
</protein>
<organism evidence="1">
    <name type="scientific">Octopus bimaculoides</name>
    <name type="common">California two-spotted octopus</name>
    <dbReference type="NCBI Taxonomy" id="37653"/>
    <lineage>
        <taxon>Eukaryota</taxon>
        <taxon>Metazoa</taxon>
        <taxon>Spiralia</taxon>
        <taxon>Lophotrochozoa</taxon>
        <taxon>Mollusca</taxon>
        <taxon>Cephalopoda</taxon>
        <taxon>Coleoidea</taxon>
        <taxon>Octopodiformes</taxon>
        <taxon>Octopoda</taxon>
        <taxon>Incirrata</taxon>
        <taxon>Octopodidae</taxon>
        <taxon>Octopus</taxon>
    </lineage>
</organism>
<accession>A0A0L8H7X5</accession>
<proteinExistence type="predicted"/>
<gene>
    <name evidence="1" type="ORF">OCBIM_22020742mg</name>
</gene>
<sequence>MVFCFYESISIIESETGVSVETDCPTPGVIEASLFRPVERHMLNNLNISHQR</sequence>
<evidence type="ECO:0000313" key="1">
    <source>
        <dbReference type="EMBL" id="KOF85174.1"/>
    </source>
</evidence>
<reference evidence="1" key="1">
    <citation type="submission" date="2015-07" db="EMBL/GenBank/DDBJ databases">
        <title>MeaNS - Measles Nucleotide Surveillance Program.</title>
        <authorList>
            <person name="Tran T."/>
            <person name="Druce J."/>
        </authorList>
    </citation>
    <scope>NUCLEOTIDE SEQUENCE</scope>
    <source>
        <strain evidence="1">UCB-OBI-ISO-001</strain>
        <tissue evidence="1">Gonad</tissue>
    </source>
</reference>
<dbReference type="AlphaFoldDB" id="A0A0L8H7X5"/>
<dbReference type="EMBL" id="KQ418958">
    <property type="protein sequence ID" value="KOF85174.1"/>
    <property type="molecule type" value="Genomic_DNA"/>
</dbReference>